<feature type="compositionally biased region" description="Basic and acidic residues" evidence="2">
    <location>
        <begin position="278"/>
        <end position="291"/>
    </location>
</feature>
<organism evidence="3 4">
    <name type="scientific">Ilex paraguariensis</name>
    <name type="common">yerba mate</name>
    <dbReference type="NCBI Taxonomy" id="185542"/>
    <lineage>
        <taxon>Eukaryota</taxon>
        <taxon>Viridiplantae</taxon>
        <taxon>Streptophyta</taxon>
        <taxon>Embryophyta</taxon>
        <taxon>Tracheophyta</taxon>
        <taxon>Spermatophyta</taxon>
        <taxon>Magnoliopsida</taxon>
        <taxon>eudicotyledons</taxon>
        <taxon>Gunneridae</taxon>
        <taxon>Pentapetalae</taxon>
        <taxon>asterids</taxon>
        <taxon>campanulids</taxon>
        <taxon>Aquifoliales</taxon>
        <taxon>Aquifoliaceae</taxon>
        <taxon>Ilex</taxon>
    </lineage>
</organism>
<dbReference type="PANTHER" id="PTHR33924">
    <property type="entry name" value="CATION-TRANSPORTING ATPASE"/>
    <property type="match status" value="1"/>
</dbReference>
<evidence type="ECO:0000256" key="1">
    <source>
        <dbReference type="SAM" id="Coils"/>
    </source>
</evidence>
<dbReference type="AlphaFoldDB" id="A0ABC8QM38"/>
<feature type="region of interest" description="Disordered" evidence="2">
    <location>
        <begin position="265"/>
        <end position="301"/>
    </location>
</feature>
<dbReference type="EMBL" id="CAUOFW020000115">
    <property type="protein sequence ID" value="CAK9133699.1"/>
    <property type="molecule type" value="Genomic_DNA"/>
</dbReference>
<dbReference type="Proteomes" id="UP001642360">
    <property type="component" value="Unassembled WGS sequence"/>
</dbReference>
<evidence type="ECO:0000313" key="3">
    <source>
        <dbReference type="EMBL" id="CAK9133699.1"/>
    </source>
</evidence>
<reference evidence="3 4" key="1">
    <citation type="submission" date="2024-02" db="EMBL/GenBank/DDBJ databases">
        <authorList>
            <person name="Vignale AGUSTIN F."/>
            <person name="Sosa J E."/>
            <person name="Modenutti C."/>
        </authorList>
    </citation>
    <scope>NUCLEOTIDE SEQUENCE [LARGE SCALE GENOMIC DNA]</scope>
</reference>
<evidence type="ECO:0008006" key="5">
    <source>
        <dbReference type="Google" id="ProtNLM"/>
    </source>
</evidence>
<sequence length="535" mass="58907">MGDKCGSGSVSDRSFAIPRSDSKVMVGEKRGRVEVGEKSDLGHKRVKVRDLEFVFRSEGTIGSDASQQAIGSAAAGGPLDLNAETCVANNFPGDDTPECVDDNSRLSSPGKHERECNDDHAKSTDFGLYINPKGLSRSTNHDPFYPYKNNESLKLRDDLECGSSIGPLEEKDPMRIWKEMKQNGFLSSSHGGVPMPKPRGRKSKSDGLKKKMELAKKEQVDRFAKIAAPSGLLNGLNPGIINHVRNSKQVHSIIENLVRSEKLEHCHAGSKQPIQTKSGKEESRDRNKDLENTNGSGMNRFTFRNEDGYNLLSGSKRIGVGSISMNKSVSSNSELTRGDGDLCMVEGRIFGRSTHSSISNPGSKDDILALKLSSSTIASENTSSLSNEDSANLSSVTSLSVKAANVASQWLELLHQDIKGRLAALRRSRKRVRAVIHTELPFLMLREFSSNQENDLYATKSSANEFSSSATADVHQARWSALFDQMDKSLSEEEKQMENWLKQVKEMQLHCERGLFQYNAAYGLQQLGALGNDYR</sequence>
<feature type="region of interest" description="Disordered" evidence="2">
    <location>
        <begin position="186"/>
        <end position="208"/>
    </location>
</feature>
<feature type="region of interest" description="Disordered" evidence="2">
    <location>
        <begin position="1"/>
        <end position="23"/>
    </location>
</feature>
<keyword evidence="1" id="KW-0175">Coiled coil</keyword>
<dbReference type="PANTHER" id="PTHR33924:SF5">
    <property type="entry name" value="CATION-TRANSPORTING ATPASE"/>
    <property type="match status" value="1"/>
</dbReference>
<feature type="coiled-coil region" evidence="1">
    <location>
        <begin position="483"/>
        <end position="510"/>
    </location>
</feature>
<accession>A0ABC8QM38</accession>
<evidence type="ECO:0000256" key="2">
    <source>
        <dbReference type="SAM" id="MobiDB-lite"/>
    </source>
</evidence>
<protein>
    <recommendedName>
        <fullName evidence="5">Cation-transporting ATPase</fullName>
    </recommendedName>
</protein>
<proteinExistence type="predicted"/>
<keyword evidence="4" id="KW-1185">Reference proteome</keyword>
<name>A0ABC8QM38_9AQUA</name>
<gene>
    <name evidence="3" type="ORF">ILEXP_LOCUS616</name>
</gene>
<evidence type="ECO:0000313" key="4">
    <source>
        <dbReference type="Proteomes" id="UP001642360"/>
    </source>
</evidence>
<comment type="caution">
    <text evidence="3">The sequence shown here is derived from an EMBL/GenBank/DDBJ whole genome shotgun (WGS) entry which is preliminary data.</text>
</comment>